<dbReference type="Proteomes" id="UP001460270">
    <property type="component" value="Unassembled WGS sequence"/>
</dbReference>
<reference evidence="2" key="1">
    <citation type="submission" date="2024-04" db="EMBL/GenBank/DDBJ databases">
        <title>Salinicola lusitanus LLJ914,a marine bacterium isolated from the Okinawa Trough.</title>
        <authorList>
            <person name="Li J."/>
        </authorList>
    </citation>
    <scope>NUCLEOTIDE SEQUENCE [LARGE SCALE GENOMIC DNA]</scope>
</reference>
<evidence type="ECO:0000313" key="1">
    <source>
        <dbReference type="EMBL" id="KAK7910437.1"/>
    </source>
</evidence>
<accession>A0AAW0P954</accession>
<evidence type="ECO:0000313" key="2">
    <source>
        <dbReference type="Proteomes" id="UP001460270"/>
    </source>
</evidence>
<dbReference type="EMBL" id="JBBPFD010000010">
    <property type="protein sequence ID" value="KAK7910437.1"/>
    <property type="molecule type" value="Genomic_DNA"/>
</dbReference>
<proteinExistence type="predicted"/>
<organism evidence="1 2">
    <name type="scientific">Mugilogobius chulae</name>
    <name type="common">yellowstripe goby</name>
    <dbReference type="NCBI Taxonomy" id="88201"/>
    <lineage>
        <taxon>Eukaryota</taxon>
        <taxon>Metazoa</taxon>
        <taxon>Chordata</taxon>
        <taxon>Craniata</taxon>
        <taxon>Vertebrata</taxon>
        <taxon>Euteleostomi</taxon>
        <taxon>Actinopterygii</taxon>
        <taxon>Neopterygii</taxon>
        <taxon>Teleostei</taxon>
        <taxon>Neoteleostei</taxon>
        <taxon>Acanthomorphata</taxon>
        <taxon>Gobiaria</taxon>
        <taxon>Gobiiformes</taxon>
        <taxon>Gobioidei</taxon>
        <taxon>Gobiidae</taxon>
        <taxon>Gobionellinae</taxon>
        <taxon>Mugilogobius</taxon>
    </lineage>
</organism>
<gene>
    <name evidence="1" type="ORF">WMY93_015121</name>
</gene>
<evidence type="ECO:0008006" key="3">
    <source>
        <dbReference type="Google" id="ProtNLM"/>
    </source>
</evidence>
<name>A0AAW0P954_9GOBI</name>
<dbReference type="AlphaFoldDB" id="A0AAW0P954"/>
<comment type="caution">
    <text evidence="1">The sequence shown here is derived from an EMBL/GenBank/DDBJ whole genome shotgun (WGS) entry which is preliminary data.</text>
</comment>
<keyword evidence="2" id="KW-1185">Reference proteome</keyword>
<sequence>MVQHGKKGLGWGATVRMWSKTTEADRKGMIVLEIAKEEEEGYRVKAVSQSQQGRWTTWEGVIERTITWSDLWKLPQARVSFLIRATYDTLPSPQNLHQWYGTEELCQLCGQNNPSLQHVLSGCKTALTQGRYGWRHDRVLQKLAEVIEKRRLEANRSKSVTSVHHSVQFVKPGGEAAAGIIPNRSLLSAGGEWELRADLGRQLKFPEQITHKENCNHGRTDGAMEDGIEAAFERKKDKYAELASQCHQAGWRAYTFPVEVGCRGYTGSSTQRFLKTIGVNGPHLRKALKDMAEEAEQGSFWIWLRRKDKAWGRHGS</sequence>
<protein>
    <recommendedName>
        <fullName evidence="3">Reverse transcriptase zinc-binding domain-containing protein</fullName>
    </recommendedName>
</protein>